<sequence>MKETASASSKEETEREIVERSYRNCVFWCGSCHDCRERDFADFNLLSQYQQDDSTRRLHNSIYTWIATIPRRHVHCGDLIVTVRPWWYVHDDVYGDLFLAISRLTLHPWQLAPVVQNTVFTDRSQNHPGVRGLIGIRSMSMTTCLRRSRSIWSFLLSWMDKSRLVSSNHEPRRCGELTKFICVFSLVMLLDGRGHIGISVFMHLNARYVLLLNQMKVPGDSCGESAVDVPMHYEFKGSFDTQAHVVLIDVGRCWLMSWYDDHYSAFYGSKCLMRFNFGWVAFCYQRRGCMVLVRRLNTEQVFMILTFAAGGDQGYRYWLLMSPVMHAALLPNAVFVKVYKTWCVANGKTTKEKLQEGLDYACGEGGADCRPIQKGATCYDPESLEAHASYAFNSYYQKNARGVGTCDFGGAAYVSTGNASFQQGTEMGMEEEEEEEEDPAD</sequence>
<evidence type="ECO:0000259" key="6">
    <source>
        <dbReference type="SMART" id="SM00768"/>
    </source>
</evidence>
<feature type="compositionally biased region" description="Acidic residues" evidence="5">
    <location>
        <begin position="428"/>
        <end position="441"/>
    </location>
</feature>
<dbReference type="Gene3D" id="1.20.58.1040">
    <property type="match status" value="1"/>
</dbReference>
<dbReference type="InterPro" id="IPR012946">
    <property type="entry name" value="X8"/>
</dbReference>
<keyword evidence="2" id="KW-0336">GPI-anchor</keyword>
<evidence type="ECO:0000313" key="8">
    <source>
        <dbReference type="Proteomes" id="UP000266723"/>
    </source>
</evidence>
<dbReference type="PANTHER" id="PTHR31044">
    <property type="entry name" value="BETA-1,3 GLUCANASE"/>
    <property type="match status" value="1"/>
</dbReference>
<proteinExistence type="predicted"/>
<organism evidence="7 8">
    <name type="scientific">Brassica cretica</name>
    <name type="common">Mustard</name>
    <dbReference type="NCBI Taxonomy" id="69181"/>
    <lineage>
        <taxon>Eukaryota</taxon>
        <taxon>Viridiplantae</taxon>
        <taxon>Streptophyta</taxon>
        <taxon>Embryophyta</taxon>
        <taxon>Tracheophyta</taxon>
        <taxon>Spermatophyta</taxon>
        <taxon>Magnoliopsida</taxon>
        <taxon>eudicotyledons</taxon>
        <taxon>Gunneridae</taxon>
        <taxon>Pentapetalae</taxon>
        <taxon>rosids</taxon>
        <taxon>malvids</taxon>
        <taxon>Brassicales</taxon>
        <taxon>Brassicaceae</taxon>
        <taxon>Brassiceae</taxon>
        <taxon>Brassica</taxon>
    </lineage>
</organism>
<dbReference type="Pfam" id="PF07983">
    <property type="entry name" value="X8"/>
    <property type="match status" value="1"/>
</dbReference>
<keyword evidence="2" id="KW-0325">Glycoprotein</keyword>
<dbReference type="InterPro" id="IPR044788">
    <property type="entry name" value="X8_dom_prot"/>
</dbReference>
<reference evidence="7 8" key="1">
    <citation type="journal article" date="2020" name="BMC Genomics">
        <title>Intraspecific diversification of the crop wild relative Brassica cretica Lam. using demographic model selection.</title>
        <authorList>
            <person name="Kioukis A."/>
            <person name="Michalopoulou V.A."/>
            <person name="Briers L."/>
            <person name="Pirintsos S."/>
            <person name="Studholme D.J."/>
            <person name="Pavlidis P."/>
            <person name="Sarris P.F."/>
        </authorList>
    </citation>
    <scope>NUCLEOTIDE SEQUENCE [LARGE SCALE GENOMIC DNA]</scope>
    <source>
        <strain evidence="8">cv. PFS-1207/04</strain>
    </source>
</reference>
<dbReference type="PANTHER" id="PTHR31044:SF52">
    <property type="entry name" value="OS01G0631500 PROTEIN"/>
    <property type="match status" value="1"/>
</dbReference>
<accession>A0ABQ7CKV6</accession>
<protein>
    <recommendedName>
        <fullName evidence="6">X8 domain-containing protein</fullName>
    </recommendedName>
</protein>
<keyword evidence="3" id="KW-0732">Signal</keyword>
<dbReference type="Proteomes" id="UP000266723">
    <property type="component" value="Unassembled WGS sequence"/>
</dbReference>
<dbReference type="SMART" id="SM00768">
    <property type="entry name" value="X8"/>
    <property type="match status" value="1"/>
</dbReference>
<name>A0ABQ7CKV6_BRACR</name>
<gene>
    <name evidence="7" type="ORF">DY000_02017171</name>
</gene>
<feature type="domain" description="X8" evidence="6">
    <location>
        <begin position="341"/>
        <end position="423"/>
    </location>
</feature>
<feature type="region of interest" description="Disordered" evidence="5">
    <location>
        <begin position="422"/>
        <end position="441"/>
    </location>
</feature>
<evidence type="ECO:0000256" key="1">
    <source>
        <dbReference type="ARBA" id="ARBA00004609"/>
    </source>
</evidence>
<keyword evidence="8" id="KW-1185">Reference proteome</keyword>
<comment type="subcellular location">
    <subcellularLocation>
        <location evidence="1">Cell membrane</location>
        <topology evidence="1">Lipid-anchor</topology>
        <topology evidence="1">GPI-anchor</topology>
    </subcellularLocation>
</comment>
<evidence type="ECO:0000256" key="4">
    <source>
        <dbReference type="ARBA" id="ARBA00023288"/>
    </source>
</evidence>
<evidence type="ECO:0000256" key="5">
    <source>
        <dbReference type="SAM" id="MobiDB-lite"/>
    </source>
</evidence>
<keyword evidence="2" id="KW-0472">Membrane</keyword>
<comment type="caution">
    <text evidence="7">The sequence shown here is derived from an EMBL/GenBank/DDBJ whole genome shotgun (WGS) entry which is preliminary data.</text>
</comment>
<evidence type="ECO:0000256" key="3">
    <source>
        <dbReference type="ARBA" id="ARBA00022729"/>
    </source>
</evidence>
<evidence type="ECO:0000313" key="7">
    <source>
        <dbReference type="EMBL" id="KAF3560663.1"/>
    </source>
</evidence>
<evidence type="ECO:0000256" key="2">
    <source>
        <dbReference type="ARBA" id="ARBA00022622"/>
    </source>
</evidence>
<keyword evidence="4" id="KW-0449">Lipoprotein</keyword>
<dbReference type="EMBL" id="QGKV02000759">
    <property type="protein sequence ID" value="KAF3560663.1"/>
    <property type="molecule type" value="Genomic_DNA"/>
</dbReference>